<feature type="compositionally biased region" description="Polar residues" evidence="1">
    <location>
        <begin position="698"/>
        <end position="708"/>
    </location>
</feature>
<dbReference type="Proteomes" id="UP000681720">
    <property type="component" value="Unassembled WGS sequence"/>
</dbReference>
<protein>
    <recommendedName>
        <fullName evidence="2">FAM194 C-terminal domain-containing protein</fullName>
    </recommendedName>
</protein>
<feature type="compositionally biased region" description="Polar residues" evidence="1">
    <location>
        <begin position="318"/>
        <end position="328"/>
    </location>
</feature>
<accession>A0A819MNJ9</accession>
<evidence type="ECO:0000256" key="1">
    <source>
        <dbReference type="SAM" id="MobiDB-lite"/>
    </source>
</evidence>
<evidence type="ECO:0000313" key="5">
    <source>
        <dbReference type="EMBL" id="CAF3821915.1"/>
    </source>
</evidence>
<dbReference type="EMBL" id="CAJOBG010002145">
    <property type="protein sequence ID" value="CAF3986823.1"/>
    <property type="molecule type" value="Genomic_DNA"/>
</dbReference>
<feature type="compositionally biased region" description="Basic and acidic residues" evidence="1">
    <location>
        <begin position="654"/>
        <end position="680"/>
    </location>
</feature>
<dbReference type="Proteomes" id="UP000663842">
    <property type="component" value="Unassembled WGS sequence"/>
</dbReference>
<name>A0A819MNJ9_9BILA</name>
<reference evidence="6" key="1">
    <citation type="submission" date="2021-02" db="EMBL/GenBank/DDBJ databases">
        <authorList>
            <person name="Nowell W R."/>
        </authorList>
    </citation>
    <scope>NUCLEOTIDE SEQUENCE</scope>
</reference>
<proteinExistence type="predicted"/>
<evidence type="ECO:0000259" key="2">
    <source>
        <dbReference type="Pfam" id="PF14977"/>
    </source>
</evidence>
<dbReference type="Proteomes" id="UP000663866">
    <property type="component" value="Unassembled WGS sequence"/>
</dbReference>
<feature type="region of interest" description="Disordered" evidence="1">
    <location>
        <begin position="1"/>
        <end position="80"/>
    </location>
</feature>
<feature type="region of interest" description="Disordered" evidence="1">
    <location>
        <begin position="97"/>
        <end position="120"/>
    </location>
</feature>
<dbReference type="InterPro" id="IPR029281">
    <property type="entry name" value="FAM194_C"/>
</dbReference>
<evidence type="ECO:0000313" key="7">
    <source>
        <dbReference type="EMBL" id="CAF3986823.1"/>
    </source>
</evidence>
<organism evidence="6 8">
    <name type="scientific">Rotaria magnacalcarata</name>
    <dbReference type="NCBI Taxonomy" id="392030"/>
    <lineage>
        <taxon>Eukaryota</taxon>
        <taxon>Metazoa</taxon>
        <taxon>Spiralia</taxon>
        <taxon>Gnathifera</taxon>
        <taxon>Rotifera</taxon>
        <taxon>Eurotatoria</taxon>
        <taxon>Bdelloidea</taxon>
        <taxon>Philodinida</taxon>
        <taxon>Philodinidae</taxon>
        <taxon>Rotaria</taxon>
    </lineage>
</organism>
<dbReference type="Pfam" id="PF14977">
    <property type="entry name" value="FAM194"/>
    <property type="match status" value="1"/>
</dbReference>
<feature type="compositionally biased region" description="Basic residues" evidence="1">
    <location>
        <begin position="759"/>
        <end position="797"/>
    </location>
</feature>
<evidence type="ECO:0000313" key="9">
    <source>
        <dbReference type="Proteomes" id="UP000663866"/>
    </source>
</evidence>
<dbReference type="EMBL" id="CAJOBF010001777">
    <property type="protein sequence ID" value="CAF3982657.1"/>
    <property type="molecule type" value="Genomic_DNA"/>
</dbReference>
<comment type="caution">
    <text evidence="6">The sequence shown here is derived from an EMBL/GenBank/DDBJ whole genome shotgun (WGS) entry which is preliminary data.</text>
</comment>
<evidence type="ECO:0000313" key="3">
    <source>
        <dbReference type="EMBL" id="CAF3818443.1"/>
    </source>
</evidence>
<dbReference type="PANTHER" id="PTHR23093">
    <property type="entry name" value="SIMILAR TO CHROMOSOME 3 OPEN READING FRAME 20"/>
    <property type="match status" value="1"/>
</dbReference>
<dbReference type="EMBL" id="CAJOBJ010000428">
    <property type="protein sequence ID" value="CAF3821915.1"/>
    <property type="molecule type" value="Genomic_DNA"/>
</dbReference>
<evidence type="ECO:0000313" key="6">
    <source>
        <dbReference type="EMBL" id="CAF3982657.1"/>
    </source>
</evidence>
<dbReference type="EMBL" id="CAJOBH010000804">
    <property type="protein sequence ID" value="CAF3818443.1"/>
    <property type="molecule type" value="Genomic_DNA"/>
</dbReference>
<dbReference type="PANTHER" id="PTHR23093:SF18">
    <property type="entry name" value="GLUTAMATE RICH 6"/>
    <property type="match status" value="1"/>
</dbReference>
<sequence length="808" mass="91008">MTIEIDRLNDTDDEPSSPTPPKQKQQTGSSLGASSDEQKELFRLTSATGKSPMAPKRRKTQNITPSRQQKSTKKSTTISVQTEWTWKDMEMLEQYRVREEKPETVTTEEEREELDQEVAVESEVPLPKVATTPEPAESTISSLPELPILNSVGPPPILQYFPESKRKSSDVSRGSEQAIEAELREMGVHIHGHVPCEFCGEQLLKWPTIIEQEKFAPSQLFCCSEYREFVEAVLEMQREENLKIDSKQIDIQPHAKVRSRRARQLAEERAKTRVWERHLAEQKRLEEQAQKLAYAAQSKPSDLRRQAHNNTTRKHNVVTATNKQSDGVPSNDAAERRPHQLTSHRGVSSTTSPSPPPSTLDPGSAMAAKMRTLTYQLSNLKFVEEGWTLQRPPDFEISSDDDSDDDEQILVPRDLSSSALKKFERPLIQRFYKDGSKAAILFPNGTGCVYYPSGNVAISISEVARAMHLYTAFTDEPTLSGKQLAQFDPFGNGYCNFTNGDLRLQLTALEGVELNIDGSRRRRWNWWTKVNTSLDAHVHAPPFQPILFHLNNEIVIKICSQEKIYMKFSTELVEIKFKVGARLKVNNVNNLPSTQKTDPYENLLKKKNIILTRLLKNIQNEAQQYIRSQEQMKAAQQTTIISLEQQNRTKHAVKQKDVKGDEQKKKGSGKKDPSNRDASRGDQTPQVRPGPPGRDGSIPSTGRDSSLPVSDRDSNLPAGRGESKTPSKDQSPSTNRDDLNDPSSSTGKQNGKGSDRDQKQKKKSRKNKQKKDRSGKKSKHDGKKSKHGGKKSKHGGKKSQGDKKNRQN</sequence>
<evidence type="ECO:0000313" key="4">
    <source>
        <dbReference type="EMBL" id="CAF3818492.1"/>
    </source>
</evidence>
<feature type="domain" description="FAM194 C-terminal" evidence="2">
    <location>
        <begin position="427"/>
        <end position="620"/>
    </location>
</feature>
<dbReference type="Proteomes" id="UP000681967">
    <property type="component" value="Unassembled WGS sequence"/>
</dbReference>
<dbReference type="Proteomes" id="UP000676336">
    <property type="component" value="Unassembled WGS sequence"/>
</dbReference>
<feature type="region of interest" description="Disordered" evidence="1">
    <location>
        <begin position="642"/>
        <end position="808"/>
    </location>
</feature>
<dbReference type="AlphaFoldDB" id="A0A819MNJ9"/>
<dbReference type="EMBL" id="CAJOBI010000377">
    <property type="protein sequence ID" value="CAF3818492.1"/>
    <property type="molecule type" value="Genomic_DNA"/>
</dbReference>
<feature type="region of interest" description="Disordered" evidence="1">
    <location>
        <begin position="295"/>
        <end position="364"/>
    </location>
</feature>
<feature type="compositionally biased region" description="Polar residues" evidence="1">
    <location>
        <begin position="61"/>
        <end position="80"/>
    </location>
</feature>
<feature type="compositionally biased region" description="Basic and acidic residues" evidence="1">
    <location>
        <begin position="1"/>
        <end position="10"/>
    </location>
</feature>
<evidence type="ECO:0000313" key="8">
    <source>
        <dbReference type="Proteomes" id="UP000663842"/>
    </source>
</evidence>
<gene>
    <name evidence="3" type="ORF">BYL167_LOCUS3961</name>
    <name evidence="5" type="ORF">GIL414_LOCUS2272</name>
    <name evidence="7" type="ORF">OVN521_LOCUS14253</name>
    <name evidence="4" type="ORF">SMN809_LOCUS2144</name>
    <name evidence="6" type="ORF">UXM345_LOCUS15137</name>
</gene>
<keyword evidence="9" id="KW-1185">Reference proteome</keyword>
<feature type="compositionally biased region" description="Acidic residues" evidence="1">
    <location>
        <begin position="106"/>
        <end position="120"/>
    </location>
</feature>
<feature type="compositionally biased region" description="Polar residues" evidence="1">
    <location>
        <begin position="741"/>
        <end position="751"/>
    </location>
</feature>
<feature type="compositionally biased region" description="Basic and acidic residues" evidence="1">
    <location>
        <begin position="799"/>
        <end position="808"/>
    </location>
</feature>